<organism evidence="1 2">
    <name type="scientific">Marinobacter aromaticivorans</name>
    <dbReference type="NCBI Taxonomy" id="1494078"/>
    <lineage>
        <taxon>Bacteria</taxon>
        <taxon>Pseudomonadati</taxon>
        <taxon>Pseudomonadota</taxon>
        <taxon>Gammaproteobacteria</taxon>
        <taxon>Pseudomonadales</taxon>
        <taxon>Marinobacteraceae</taxon>
        <taxon>Marinobacter</taxon>
    </lineage>
</organism>
<dbReference type="RefSeq" id="WP_100688619.1">
    <property type="nucleotide sequence ID" value="NZ_JBHTBD010000005.1"/>
</dbReference>
<evidence type="ECO:0000313" key="1">
    <source>
        <dbReference type="EMBL" id="MFC7295631.1"/>
    </source>
</evidence>
<dbReference type="InterPro" id="IPR036086">
    <property type="entry name" value="ParB/Sulfiredoxin_sf"/>
</dbReference>
<proteinExistence type="predicted"/>
<gene>
    <name evidence="1" type="ORF">ACFQQA_12960</name>
</gene>
<comment type="caution">
    <text evidence="1">The sequence shown here is derived from an EMBL/GenBank/DDBJ whole genome shotgun (WGS) entry which is preliminary data.</text>
</comment>
<keyword evidence="2" id="KW-1185">Reference proteome</keyword>
<dbReference type="Proteomes" id="UP001596506">
    <property type="component" value="Unassembled WGS sequence"/>
</dbReference>
<dbReference type="SUPFAM" id="SSF110849">
    <property type="entry name" value="ParB/Sulfiredoxin"/>
    <property type="match status" value="1"/>
</dbReference>
<name>A0ABW2IXS9_9GAMM</name>
<dbReference type="EMBL" id="JBHTBD010000005">
    <property type="protein sequence ID" value="MFC7295631.1"/>
    <property type="molecule type" value="Genomic_DNA"/>
</dbReference>
<sequence length="292" mass="33139">MIRKFIKRLVKPLFQFFGLEVTSAESKPKPPPIYDDLEKVLTLNRVGIRASYECPIDQCVILSGFSFAETGWHPFVEAYRDINARSGKPRYPGSFLEKYYSTWTPENSADAVAGFANAPAALKSIAPFTLHAPWMDARPLDRQALMERIIVDENTAAGCPELDAREGYGLHGPVSEKKGEIEFQRLVKIYESIKAFGYDRTQGEGDVTVIGIEYNEEFRFCVMHGQHRAAAVAALGLKTVPVSITKVVHYTEISHWPQVYRGYWSQIQAQKFIEHLFTFDSRIWAREKGLIL</sequence>
<protein>
    <submittedName>
        <fullName evidence="1">Uncharacterized protein</fullName>
    </submittedName>
</protein>
<evidence type="ECO:0000313" key="2">
    <source>
        <dbReference type="Proteomes" id="UP001596506"/>
    </source>
</evidence>
<reference evidence="2" key="1">
    <citation type="journal article" date="2019" name="Int. J. Syst. Evol. Microbiol.">
        <title>The Global Catalogue of Microorganisms (GCM) 10K type strain sequencing project: providing services to taxonomists for standard genome sequencing and annotation.</title>
        <authorList>
            <consortium name="The Broad Institute Genomics Platform"/>
            <consortium name="The Broad Institute Genome Sequencing Center for Infectious Disease"/>
            <person name="Wu L."/>
            <person name="Ma J."/>
        </authorList>
    </citation>
    <scope>NUCLEOTIDE SEQUENCE [LARGE SCALE GENOMIC DNA]</scope>
    <source>
        <strain evidence="2">CCUG 60559</strain>
    </source>
</reference>
<accession>A0ABW2IXS9</accession>